<keyword evidence="4" id="KW-1185">Reference proteome</keyword>
<proteinExistence type="predicted"/>
<dbReference type="STRING" id="4795.A0A225VLC4"/>
<organism evidence="3 4">
    <name type="scientific">Phytophthora megakarya</name>
    <dbReference type="NCBI Taxonomy" id="4795"/>
    <lineage>
        <taxon>Eukaryota</taxon>
        <taxon>Sar</taxon>
        <taxon>Stramenopiles</taxon>
        <taxon>Oomycota</taxon>
        <taxon>Peronosporomycetes</taxon>
        <taxon>Peronosporales</taxon>
        <taxon>Peronosporaceae</taxon>
        <taxon>Phytophthora</taxon>
    </lineage>
</organism>
<evidence type="ECO:0000313" key="3">
    <source>
        <dbReference type="EMBL" id="OWZ06233.1"/>
    </source>
</evidence>
<dbReference type="PANTHER" id="PTHR40781:SF1">
    <property type="match status" value="1"/>
</dbReference>
<gene>
    <name evidence="3" type="ORF">PHMEG_00021544</name>
</gene>
<sequence length="172" mass="19526">MAEGIVNQYQCSTNEKPHRLCRVQYDGSMSLQARGNQNFSSEDEFKWAIEAHLNWFNHTPTPFVSTFSNRQQAKNWAHRCSGNGHKVEAILELNPLRFGPIFSVLRLVQDRHLGVNTNLSESTYVNEYLVLDEIPRNSIIQHDNNSGDDISVSDGSDISDNEHNNADPRAVE</sequence>
<name>A0A225VLC4_9STRA</name>
<protein>
    <recommendedName>
        <fullName evidence="2">DUF7587 domain-containing protein</fullName>
    </recommendedName>
</protein>
<feature type="compositionally biased region" description="Low complexity" evidence="1">
    <location>
        <begin position="143"/>
        <end position="158"/>
    </location>
</feature>
<comment type="caution">
    <text evidence="3">The sequence shown here is derived from an EMBL/GenBank/DDBJ whole genome shotgun (WGS) entry which is preliminary data.</text>
</comment>
<dbReference type="OrthoDB" id="88561at2759"/>
<evidence type="ECO:0000256" key="1">
    <source>
        <dbReference type="SAM" id="MobiDB-lite"/>
    </source>
</evidence>
<dbReference type="EMBL" id="NBNE01004055">
    <property type="protein sequence ID" value="OWZ06233.1"/>
    <property type="molecule type" value="Genomic_DNA"/>
</dbReference>
<feature type="domain" description="DUF7587" evidence="2">
    <location>
        <begin position="39"/>
        <end position="142"/>
    </location>
</feature>
<dbReference type="AlphaFoldDB" id="A0A225VLC4"/>
<dbReference type="Pfam" id="PF24494">
    <property type="entry name" value="DUF7587"/>
    <property type="match status" value="1"/>
</dbReference>
<feature type="region of interest" description="Disordered" evidence="1">
    <location>
        <begin position="140"/>
        <end position="172"/>
    </location>
</feature>
<dbReference type="InterPro" id="IPR056009">
    <property type="entry name" value="DUF7587"/>
</dbReference>
<feature type="compositionally biased region" description="Basic and acidic residues" evidence="1">
    <location>
        <begin position="160"/>
        <end position="172"/>
    </location>
</feature>
<evidence type="ECO:0000313" key="4">
    <source>
        <dbReference type="Proteomes" id="UP000198211"/>
    </source>
</evidence>
<dbReference type="PANTHER" id="PTHR40781">
    <property type="match status" value="1"/>
</dbReference>
<dbReference type="Proteomes" id="UP000198211">
    <property type="component" value="Unassembled WGS sequence"/>
</dbReference>
<accession>A0A225VLC4</accession>
<reference evidence="4" key="1">
    <citation type="submission" date="2017-03" db="EMBL/GenBank/DDBJ databases">
        <title>Phytopthora megakarya and P. palmivora, two closely related causual agents of cacao black pod achieved similar genome size and gene model numbers by different mechanisms.</title>
        <authorList>
            <person name="Ali S."/>
            <person name="Shao J."/>
            <person name="Larry D.J."/>
            <person name="Kronmiller B."/>
            <person name="Shen D."/>
            <person name="Strem M.D."/>
            <person name="Melnick R.L."/>
            <person name="Guiltinan M.J."/>
            <person name="Tyler B.M."/>
            <person name="Meinhardt L.W."/>
            <person name="Bailey B.A."/>
        </authorList>
    </citation>
    <scope>NUCLEOTIDE SEQUENCE [LARGE SCALE GENOMIC DNA]</scope>
    <source>
        <strain evidence="4">zdho120</strain>
    </source>
</reference>
<evidence type="ECO:0000259" key="2">
    <source>
        <dbReference type="Pfam" id="PF24494"/>
    </source>
</evidence>